<evidence type="ECO:0000313" key="8">
    <source>
        <dbReference type="EMBL" id="RNA40202.1"/>
    </source>
</evidence>
<evidence type="ECO:0000313" key="9">
    <source>
        <dbReference type="Proteomes" id="UP000276133"/>
    </source>
</evidence>
<dbReference type="InterPro" id="IPR006155">
    <property type="entry name" value="Josephin"/>
</dbReference>
<dbReference type="FunFam" id="3.90.70.40:FF:000002">
    <property type="entry name" value="josephin-1 isoform X2"/>
    <property type="match status" value="1"/>
</dbReference>
<comment type="caution">
    <text evidence="8">The sequence shown here is derived from an EMBL/GenBank/DDBJ whole genome shotgun (WGS) entry which is preliminary data.</text>
</comment>
<dbReference type="EMBL" id="REGN01000664">
    <property type="protein sequence ID" value="RNA40202.1"/>
    <property type="molecule type" value="Genomic_DNA"/>
</dbReference>
<organism evidence="8 9">
    <name type="scientific">Brachionus plicatilis</name>
    <name type="common">Marine rotifer</name>
    <name type="synonym">Brachionus muelleri</name>
    <dbReference type="NCBI Taxonomy" id="10195"/>
    <lineage>
        <taxon>Eukaryota</taxon>
        <taxon>Metazoa</taxon>
        <taxon>Spiralia</taxon>
        <taxon>Gnathifera</taxon>
        <taxon>Rotifera</taxon>
        <taxon>Eurotatoria</taxon>
        <taxon>Monogononta</taxon>
        <taxon>Pseudotrocha</taxon>
        <taxon>Ploima</taxon>
        <taxon>Brachionidae</taxon>
        <taxon>Brachionus</taxon>
    </lineage>
</organism>
<dbReference type="PROSITE" id="PS50957">
    <property type="entry name" value="JOSEPHIN"/>
    <property type="match status" value="1"/>
</dbReference>
<evidence type="ECO:0000256" key="3">
    <source>
        <dbReference type="ARBA" id="ARBA00022670"/>
    </source>
</evidence>
<dbReference type="GO" id="GO:0004843">
    <property type="term" value="F:cysteine-type deubiquitinase activity"/>
    <property type="evidence" value="ECO:0007669"/>
    <property type="project" value="UniProtKB-EC"/>
</dbReference>
<keyword evidence="5 6" id="KW-0378">Hydrolase</keyword>
<sequence length="201" mass="23676">MNFIINGFKNLNSSEKEKNAKTYAKNIYHEKQKKELCALHSLNNLFQDNFYTKADLDQICIELCPQEWLNPHRGILGRGNYNINIIIKALHLRDHEAIWFDKRRSVSILNLSRIKGFILNIPSDYKIGGFIPLPWEKKHWIAVSKIEDFYFNLDSKLDEPELIGDENKLILFLENLIKSKDKELFIIVQKDVEIDSSWKLK</sequence>
<protein>
    <recommendedName>
        <fullName evidence="2">ubiquitinyl hydrolase 1</fullName>
        <ecNumber evidence="2">3.4.19.12</ecNumber>
    </recommendedName>
</protein>
<evidence type="ECO:0000259" key="7">
    <source>
        <dbReference type="PROSITE" id="PS50957"/>
    </source>
</evidence>
<name>A0A3M7SWV4_BRAPC</name>
<feature type="domain" description="Josephin" evidence="7">
    <location>
        <begin position="24"/>
        <end position="201"/>
    </location>
</feature>
<dbReference type="PANTHER" id="PTHR13291">
    <property type="entry name" value="JOSEPHIN 1, 2"/>
    <property type="match status" value="1"/>
</dbReference>
<dbReference type="InterPro" id="IPR040053">
    <property type="entry name" value="JOSD1/2"/>
</dbReference>
<dbReference type="PRINTS" id="PR01233">
    <property type="entry name" value="JOSEPHIN"/>
</dbReference>
<dbReference type="GO" id="GO:0016579">
    <property type="term" value="P:protein deubiquitination"/>
    <property type="evidence" value="ECO:0007669"/>
    <property type="project" value="InterPro"/>
</dbReference>
<dbReference type="GO" id="GO:0006508">
    <property type="term" value="P:proteolysis"/>
    <property type="evidence" value="ECO:0007669"/>
    <property type="project" value="UniProtKB-KW"/>
</dbReference>
<dbReference type="PANTHER" id="PTHR13291:SF0">
    <property type="entry name" value="JOSEPHIN-LIKE PROTEIN"/>
    <property type="match status" value="1"/>
</dbReference>
<dbReference type="STRING" id="10195.A0A3M7SWV4"/>
<gene>
    <name evidence="8" type="ORF">BpHYR1_041444</name>
</gene>
<keyword evidence="9" id="KW-1185">Reference proteome</keyword>
<feature type="active site" evidence="6">
    <location>
        <position position="154"/>
    </location>
</feature>
<accession>A0A3M7SWV4</accession>
<dbReference type="SMART" id="SM01246">
    <property type="entry name" value="Josephin"/>
    <property type="match status" value="1"/>
</dbReference>
<dbReference type="OrthoDB" id="422700at2759"/>
<evidence type="ECO:0000256" key="6">
    <source>
        <dbReference type="PROSITE-ProRule" id="PRU00331"/>
    </source>
</evidence>
<feature type="active site" evidence="6">
    <location>
        <position position="37"/>
    </location>
</feature>
<evidence type="ECO:0000256" key="1">
    <source>
        <dbReference type="ARBA" id="ARBA00000707"/>
    </source>
</evidence>
<dbReference type="EC" id="3.4.19.12" evidence="2"/>
<dbReference type="Gene3D" id="3.90.70.40">
    <property type="match status" value="1"/>
</dbReference>
<dbReference type="Pfam" id="PF02099">
    <property type="entry name" value="Josephin"/>
    <property type="match status" value="1"/>
</dbReference>
<proteinExistence type="predicted"/>
<evidence type="ECO:0000256" key="2">
    <source>
        <dbReference type="ARBA" id="ARBA00012759"/>
    </source>
</evidence>
<feature type="active site" evidence="6">
    <location>
        <position position="139"/>
    </location>
</feature>
<evidence type="ECO:0000256" key="4">
    <source>
        <dbReference type="ARBA" id="ARBA00022786"/>
    </source>
</evidence>
<reference evidence="8 9" key="1">
    <citation type="journal article" date="2018" name="Sci. Rep.">
        <title>Genomic signatures of local adaptation to the degree of environmental predictability in rotifers.</title>
        <authorList>
            <person name="Franch-Gras L."/>
            <person name="Hahn C."/>
            <person name="Garcia-Roger E.M."/>
            <person name="Carmona M.J."/>
            <person name="Serra M."/>
            <person name="Gomez A."/>
        </authorList>
    </citation>
    <scope>NUCLEOTIDE SEQUENCE [LARGE SCALE GENOMIC DNA]</scope>
    <source>
        <strain evidence="8">HYR1</strain>
    </source>
</reference>
<comment type="catalytic activity">
    <reaction evidence="1">
        <text>Thiol-dependent hydrolysis of ester, thioester, amide, peptide and isopeptide bonds formed by the C-terminal Gly of ubiquitin (a 76-residue protein attached to proteins as an intracellular targeting signal).</text>
        <dbReference type="EC" id="3.4.19.12"/>
    </reaction>
</comment>
<evidence type="ECO:0000256" key="5">
    <source>
        <dbReference type="ARBA" id="ARBA00022801"/>
    </source>
</evidence>
<dbReference type="Proteomes" id="UP000276133">
    <property type="component" value="Unassembled WGS sequence"/>
</dbReference>
<keyword evidence="3" id="KW-0645">Protease</keyword>
<keyword evidence="4" id="KW-0833">Ubl conjugation pathway</keyword>
<dbReference type="AlphaFoldDB" id="A0A3M7SWV4"/>